<accession>A0AAD7MU93</accession>
<evidence type="ECO:0000313" key="2">
    <source>
        <dbReference type="Proteomes" id="UP001215598"/>
    </source>
</evidence>
<organism evidence="1 2">
    <name type="scientific">Mycena metata</name>
    <dbReference type="NCBI Taxonomy" id="1033252"/>
    <lineage>
        <taxon>Eukaryota</taxon>
        <taxon>Fungi</taxon>
        <taxon>Dikarya</taxon>
        <taxon>Basidiomycota</taxon>
        <taxon>Agaricomycotina</taxon>
        <taxon>Agaricomycetes</taxon>
        <taxon>Agaricomycetidae</taxon>
        <taxon>Agaricales</taxon>
        <taxon>Marasmiineae</taxon>
        <taxon>Mycenaceae</taxon>
        <taxon>Mycena</taxon>
    </lineage>
</organism>
<reference evidence="1" key="1">
    <citation type="submission" date="2023-03" db="EMBL/GenBank/DDBJ databases">
        <title>Massive genome expansion in bonnet fungi (Mycena s.s.) driven by repeated elements and novel gene families across ecological guilds.</title>
        <authorList>
            <consortium name="Lawrence Berkeley National Laboratory"/>
            <person name="Harder C.B."/>
            <person name="Miyauchi S."/>
            <person name="Viragh M."/>
            <person name="Kuo A."/>
            <person name="Thoen E."/>
            <person name="Andreopoulos B."/>
            <person name="Lu D."/>
            <person name="Skrede I."/>
            <person name="Drula E."/>
            <person name="Henrissat B."/>
            <person name="Morin E."/>
            <person name="Kohler A."/>
            <person name="Barry K."/>
            <person name="LaButti K."/>
            <person name="Morin E."/>
            <person name="Salamov A."/>
            <person name="Lipzen A."/>
            <person name="Mereny Z."/>
            <person name="Hegedus B."/>
            <person name="Baldrian P."/>
            <person name="Stursova M."/>
            <person name="Weitz H."/>
            <person name="Taylor A."/>
            <person name="Grigoriev I.V."/>
            <person name="Nagy L.G."/>
            <person name="Martin F."/>
            <person name="Kauserud H."/>
        </authorList>
    </citation>
    <scope>NUCLEOTIDE SEQUENCE</scope>
    <source>
        <strain evidence="1">CBHHK182m</strain>
    </source>
</reference>
<proteinExistence type="predicted"/>
<name>A0AAD7MU93_9AGAR</name>
<dbReference type="AlphaFoldDB" id="A0AAD7MU93"/>
<gene>
    <name evidence="1" type="ORF">B0H16DRAFT_1732351</name>
</gene>
<dbReference type="EMBL" id="JARKIB010000139">
    <property type="protein sequence ID" value="KAJ7733301.1"/>
    <property type="molecule type" value="Genomic_DNA"/>
</dbReference>
<protein>
    <submittedName>
        <fullName evidence="1">Uncharacterized protein</fullName>
    </submittedName>
</protein>
<evidence type="ECO:0000313" key="1">
    <source>
        <dbReference type="EMBL" id="KAJ7733301.1"/>
    </source>
</evidence>
<sequence length="505" mass="56769">MDSELTPFTVHFATTGPIPATDVDEEMAEAFANFDAPEVELSVVPFGLPHPVPYVPDLTSWSDNIFPGAMDDVPPELWADILHEVCDEELDEDKTFLSYRDSVHFVSQAHPRFAAVVNDAGSFWKHMLITCSTTPQSISDHVAKSKKCLLDVNIMLDLEELDDFTPGALVPVHSDRLDFHLRRIIECLHIVVASVPRWRRVCIWCATDILLLAVLSVLGGVAAPSIEYLLFTCPSSPGSLRKCDGLLVSPPHIFDASMSNLKTLRIVASALPWDDHGYFGRVECLEIRSVPRVAWPTPAALISALVASPRLFELVLWGGGVAVVPDQTIPAFEMRALQLIKFIYSRETQSFLDVLRFGTYPRMMDMECHGFNELAWSAALHLPFLSNLNRLTICGRVVDVEHILPLLSSLTRLTILDLGETQEDYFEAIDVDLFRLASYVEMRQAEPMFKLESVFYLHCLTFPLTFFEFELLSDMRGRLASFTTSPEFDITTANRTYTNIFDSEE</sequence>
<comment type="caution">
    <text evidence="1">The sequence shown here is derived from an EMBL/GenBank/DDBJ whole genome shotgun (WGS) entry which is preliminary data.</text>
</comment>
<dbReference type="Proteomes" id="UP001215598">
    <property type="component" value="Unassembled WGS sequence"/>
</dbReference>
<keyword evidence="2" id="KW-1185">Reference proteome</keyword>